<reference evidence="1" key="2">
    <citation type="journal article" date="2015" name="Fish Shellfish Immunol.">
        <title>Early steps in the European eel (Anguilla anguilla)-Vibrio vulnificus interaction in the gills: Role of the RtxA13 toxin.</title>
        <authorList>
            <person name="Callol A."/>
            <person name="Pajuelo D."/>
            <person name="Ebbesson L."/>
            <person name="Teles M."/>
            <person name="MacKenzie S."/>
            <person name="Amaro C."/>
        </authorList>
    </citation>
    <scope>NUCLEOTIDE SEQUENCE</scope>
</reference>
<name>A0A0E9X2Y0_ANGAN</name>
<dbReference type="EMBL" id="GBXM01083437">
    <property type="protein sequence ID" value="JAH25140.1"/>
    <property type="molecule type" value="Transcribed_RNA"/>
</dbReference>
<evidence type="ECO:0000313" key="1">
    <source>
        <dbReference type="EMBL" id="JAH96929.1"/>
    </source>
</evidence>
<sequence length="55" mass="5970">MPIQACIAPLVASVFSATAFSCRSKEYFSLTSLLLSNLIKALFSLFKETPTLDPS</sequence>
<dbReference type="AlphaFoldDB" id="A0A0E9X2Y0"/>
<proteinExistence type="predicted"/>
<organism evidence="1">
    <name type="scientific">Anguilla anguilla</name>
    <name type="common">European freshwater eel</name>
    <name type="synonym">Muraena anguilla</name>
    <dbReference type="NCBI Taxonomy" id="7936"/>
    <lineage>
        <taxon>Eukaryota</taxon>
        <taxon>Metazoa</taxon>
        <taxon>Chordata</taxon>
        <taxon>Craniata</taxon>
        <taxon>Vertebrata</taxon>
        <taxon>Euteleostomi</taxon>
        <taxon>Actinopterygii</taxon>
        <taxon>Neopterygii</taxon>
        <taxon>Teleostei</taxon>
        <taxon>Anguilliformes</taxon>
        <taxon>Anguillidae</taxon>
        <taxon>Anguilla</taxon>
    </lineage>
</organism>
<reference evidence="1" key="1">
    <citation type="submission" date="2014-11" db="EMBL/GenBank/DDBJ databases">
        <authorList>
            <person name="Amaro Gonzalez C."/>
        </authorList>
    </citation>
    <scope>NUCLEOTIDE SEQUENCE</scope>
</reference>
<dbReference type="EMBL" id="GBXM01011648">
    <property type="protein sequence ID" value="JAH96929.1"/>
    <property type="molecule type" value="Transcribed_RNA"/>
</dbReference>
<accession>A0A0E9X2Y0</accession>
<protein>
    <submittedName>
        <fullName evidence="1">Uncharacterized protein</fullName>
    </submittedName>
</protein>